<dbReference type="EMBL" id="JALBUF010000001">
    <property type="protein sequence ID" value="MCI0182081.1"/>
    <property type="molecule type" value="Genomic_DNA"/>
</dbReference>
<dbReference type="RefSeq" id="WP_241711700.1">
    <property type="nucleotide sequence ID" value="NZ_JALBUF010000001.1"/>
</dbReference>
<dbReference type="AlphaFoldDB" id="A0A9X2AD59"/>
<feature type="chain" id="PRO_5040720352" evidence="1">
    <location>
        <begin position="33"/>
        <end position="87"/>
    </location>
</feature>
<comment type="caution">
    <text evidence="2">The sequence shown here is derived from an EMBL/GenBank/DDBJ whole genome shotgun (WGS) entry which is preliminary data.</text>
</comment>
<reference evidence="2" key="1">
    <citation type="submission" date="2022-03" db="EMBL/GenBank/DDBJ databases">
        <title>Draft Genome Sequence of Firmicute Strain S0AB, a Heterotrophic Iron/Sulfur-Oxidizing Extreme Acidophile.</title>
        <authorList>
            <person name="Vergara E."/>
            <person name="Pakostova E."/>
            <person name="Johnson D.B."/>
            <person name="Holmes D.S."/>
        </authorList>
    </citation>
    <scope>NUCLEOTIDE SEQUENCE</scope>
    <source>
        <strain evidence="2">S0AB</strain>
    </source>
</reference>
<name>A0A9X2AD59_9BACL</name>
<evidence type="ECO:0000313" key="3">
    <source>
        <dbReference type="Proteomes" id="UP001139263"/>
    </source>
</evidence>
<sequence length="87" mass="9150">MKKRRKSFALHSIAVLSVAGIFGGLGGVSAFAATPTTTPTHQVVTQEQSVSTAILTSDVEANFQAQLNQRVSSGKMTAAQEQDHHAV</sequence>
<dbReference type="Proteomes" id="UP001139263">
    <property type="component" value="Unassembled WGS sequence"/>
</dbReference>
<protein>
    <submittedName>
        <fullName evidence="2">Uncharacterized protein</fullName>
    </submittedName>
</protein>
<organism evidence="2 3">
    <name type="scientific">Sulfoacidibacillus ferrooxidans</name>
    <dbReference type="NCBI Taxonomy" id="2005001"/>
    <lineage>
        <taxon>Bacteria</taxon>
        <taxon>Bacillati</taxon>
        <taxon>Bacillota</taxon>
        <taxon>Bacilli</taxon>
        <taxon>Bacillales</taxon>
        <taxon>Alicyclobacillaceae</taxon>
        <taxon>Sulfoacidibacillus</taxon>
    </lineage>
</organism>
<accession>A0A9X2AD59</accession>
<gene>
    <name evidence="2" type="ORF">MM817_00332</name>
</gene>
<keyword evidence="1" id="KW-0732">Signal</keyword>
<evidence type="ECO:0000256" key="1">
    <source>
        <dbReference type="SAM" id="SignalP"/>
    </source>
</evidence>
<proteinExistence type="predicted"/>
<keyword evidence="3" id="KW-1185">Reference proteome</keyword>
<evidence type="ECO:0000313" key="2">
    <source>
        <dbReference type="EMBL" id="MCI0182081.1"/>
    </source>
</evidence>
<feature type="signal peptide" evidence="1">
    <location>
        <begin position="1"/>
        <end position="32"/>
    </location>
</feature>